<dbReference type="Gene3D" id="1.25.40.10">
    <property type="entry name" value="Tetratricopeptide repeat domain"/>
    <property type="match status" value="1"/>
</dbReference>
<accession>A0ABR3FKH1</accession>
<gene>
    <name evidence="3" type="ORF">V5O48_006412</name>
</gene>
<sequence>MSSDSAFKLKEAGNDLFSRKQYRESSAKYIQAIATDDANAILIANRAACWLILGNRIAWQKAFDTLPSENLTDAEKTLREEIQGNIIAATRKLNALHPKNLPEQWWGTPSYPPVRACALAMVPELEKEGEHDSCAFYLSRAYLHLDKAGEMPKAYQPRPDGVDVVPSTVYHFSEAILRDAHTILVSGVDFADGMEDQGDASADLVIEEIPGRLSPEGWD</sequence>
<dbReference type="Proteomes" id="UP001465976">
    <property type="component" value="Unassembled WGS sequence"/>
</dbReference>
<keyword evidence="1" id="KW-0677">Repeat</keyword>
<keyword evidence="4" id="KW-1185">Reference proteome</keyword>
<proteinExistence type="predicted"/>
<evidence type="ECO:0000256" key="2">
    <source>
        <dbReference type="ARBA" id="ARBA00022803"/>
    </source>
</evidence>
<evidence type="ECO:0000313" key="4">
    <source>
        <dbReference type="Proteomes" id="UP001465976"/>
    </source>
</evidence>
<dbReference type="PANTHER" id="PTHR22904">
    <property type="entry name" value="TPR REPEAT CONTAINING PROTEIN"/>
    <property type="match status" value="1"/>
</dbReference>
<protein>
    <submittedName>
        <fullName evidence="3">Uncharacterized protein</fullName>
    </submittedName>
</protein>
<evidence type="ECO:0000256" key="1">
    <source>
        <dbReference type="ARBA" id="ARBA00022737"/>
    </source>
</evidence>
<dbReference type="PANTHER" id="PTHR22904:SF523">
    <property type="entry name" value="STRESS-INDUCED-PHOSPHOPROTEIN 1"/>
    <property type="match status" value="1"/>
</dbReference>
<name>A0ABR3FKH1_9AGAR</name>
<dbReference type="InterPro" id="IPR011990">
    <property type="entry name" value="TPR-like_helical_dom_sf"/>
</dbReference>
<dbReference type="SUPFAM" id="SSF48452">
    <property type="entry name" value="TPR-like"/>
    <property type="match status" value="1"/>
</dbReference>
<comment type="caution">
    <text evidence="3">The sequence shown here is derived from an EMBL/GenBank/DDBJ whole genome shotgun (WGS) entry which is preliminary data.</text>
</comment>
<keyword evidence="2" id="KW-0802">TPR repeat</keyword>
<organism evidence="3 4">
    <name type="scientific">Marasmius crinis-equi</name>
    <dbReference type="NCBI Taxonomy" id="585013"/>
    <lineage>
        <taxon>Eukaryota</taxon>
        <taxon>Fungi</taxon>
        <taxon>Dikarya</taxon>
        <taxon>Basidiomycota</taxon>
        <taxon>Agaricomycotina</taxon>
        <taxon>Agaricomycetes</taxon>
        <taxon>Agaricomycetidae</taxon>
        <taxon>Agaricales</taxon>
        <taxon>Marasmiineae</taxon>
        <taxon>Marasmiaceae</taxon>
        <taxon>Marasmius</taxon>
    </lineage>
</organism>
<dbReference type="EMBL" id="JBAHYK010000293">
    <property type="protein sequence ID" value="KAL0575568.1"/>
    <property type="molecule type" value="Genomic_DNA"/>
</dbReference>
<evidence type="ECO:0000313" key="3">
    <source>
        <dbReference type="EMBL" id="KAL0575568.1"/>
    </source>
</evidence>
<reference evidence="3 4" key="1">
    <citation type="submission" date="2024-02" db="EMBL/GenBank/DDBJ databases">
        <title>A draft genome for the cacao thread blight pathogen Marasmius crinis-equi.</title>
        <authorList>
            <person name="Cohen S.P."/>
            <person name="Baruah I.K."/>
            <person name="Amoako-Attah I."/>
            <person name="Bukari Y."/>
            <person name="Meinhardt L.W."/>
            <person name="Bailey B.A."/>
        </authorList>
    </citation>
    <scope>NUCLEOTIDE SEQUENCE [LARGE SCALE GENOMIC DNA]</scope>
    <source>
        <strain evidence="3 4">GH-76</strain>
    </source>
</reference>